<organism evidence="3 4">
    <name type="scientific">Brevibacillus brevis</name>
    <name type="common">Bacillus brevis</name>
    <dbReference type="NCBI Taxonomy" id="1393"/>
    <lineage>
        <taxon>Bacteria</taxon>
        <taxon>Bacillati</taxon>
        <taxon>Bacillota</taxon>
        <taxon>Bacilli</taxon>
        <taxon>Bacillales</taxon>
        <taxon>Paenibacillaceae</taxon>
        <taxon>Brevibacillus</taxon>
    </lineage>
</organism>
<keyword evidence="1" id="KW-0238">DNA-binding</keyword>
<dbReference type="CDD" id="cd02209">
    <property type="entry name" value="cupin_XRE_C"/>
    <property type="match status" value="1"/>
</dbReference>
<evidence type="ECO:0000256" key="1">
    <source>
        <dbReference type="ARBA" id="ARBA00023125"/>
    </source>
</evidence>
<dbReference type="PANTHER" id="PTHR46797">
    <property type="entry name" value="HTH-TYPE TRANSCRIPTIONAL REGULATOR"/>
    <property type="match status" value="1"/>
</dbReference>
<dbReference type="Pfam" id="PF07883">
    <property type="entry name" value="Cupin_2"/>
    <property type="match status" value="1"/>
</dbReference>
<dbReference type="InterPro" id="IPR013096">
    <property type="entry name" value="Cupin_2"/>
</dbReference>
<dbReference type="Gene3D" id="1.10.260.40">
    <property type="entry name" value="lambda repressor-like DNA-binding domains"/>
    <property type="match status" value="1"/>
</dbReference>
<dbReference type="Pfam" id="PF01381">
    <property type="entry name" value="HTH_3"/>
    <property type="match status" value="1"/>
</dbReference>
<protein>
    <submittedName>
        <fullName evidence="3">XRE family transcriptional regulator</fullName>
    </submittedName>
</protein>
<dbReference type="SUPFAM" id="SSF47413">
    <property type="entry name" value="lambda repressor-like DNA-binding domains"/>
    <property type="match status" value="1"/>
</dbReference>
<dbReference type="PROSITE" id="PS50943">
    <property type="entry name" value="HTH_CROC1"/>
    <property type="match status" value="1"/>
</dbReference>
<feature type="domain" description="HTH cro/C1-type" evidence="2">
    <location>
        <begin position="9"/>
        <end position="63"/>
    </location>
</feature>
<reference evidence="3 4" key="1">
    <citation type="submission" date="2023-09" db="EMBL/GenBank/DDBJ databases">
        <title>Complete Genome and Methylome dissection of Bacillus brevis NEB573 original source of BbsI restriction endonuclease.</title>
        <authorList>
            <person name="Fomenkov A."/>
            <person name="Roberts R.D."/>
        </authorList>
    </citation>
    <scope>NUCLEOTIDE SEQUENCE [LARGE SCALE GENOMIC DNA]</scope>
    <source>
        <strain evidence="3 4">NEB573</strain>
    </source>
</reference>
<dbReference type="InterPro" id="IPR014710">
    <property type="entry name" value="RmlC-like_jellyroll"/>
</dbReference>
<dbReference type="InterPro" id="IPR010982">
    <property type="entry name" value="Lambda_DNA-bd_dom_sf"/>
</dbReference>
<name>A0ABY9T500_BREBE</name>
<dbReference type="InterPro" id="IPR001387">
    <property type="entry name" value="Cro/C1-type_HTH"/>
</dbReference>
<dbReference type="SUPFAM" id="SSF51182">
    <property type="entry name" value="RmlC-like cupins"/>
    <property type="match status" value="1"/>
</dbReference>
<gene>
    <name evidence="3" type="ORF">RGB73_01990</name>
</gene>
<proteinExistence type="predicted"/>
<dbReference type="Gene3D" id="2.60.120.10">
    <property type="entry name" value="Jelly Rolls"/>
    <property type="match status" value="1"/>
</dbReference>
<dbReference type="EMBL" id="CP134050">
    <property type="protein sequence ID" value="WNC15172.1"/>
    <property type="molecule type" value="Genomic_DNA"/>
</dbReference>
<dbReference type="Proteomes" id="UP001256827">
    <property type="component" value="Chromosome"/>
</dbReference>
<dbReference type="SMART" id="SM00530">
    <property type="entry name" value="HTH_XRE"/>
    <property type="match status" value="1"/>
</dbReference>
<evidence type="ECO:0000313" key="3">
    <source>
        <dbReference type="EMBL" id="WNC15172.1"/>
    </source>
</evidence>
<keyword evidence="4" id="KW-1185">Reference proteome</keyword>
<sequence length="182" mass="20663">MENSLGPLIKELRLQRKMTLKQLSEKTSLSISFLSQVERSKCSVRIESLTHIAEALGVNPSYFFSERNQPKGFIRRAGSSPLPFRQSSFTYTGLSGDIPNPLFEPVLVTLLPNNQKVTSFTHDGQEFIYVLEGVLTVIFGQEEYELFPGDSFHTESNNPHNWYNRTQGIVKLLCVYANSRQT</sequence>
<accession>A0ABY9T500</accession>
<evidence type="ECO:0000259" key="2">
    <source>
        <dbReference type="PROSITE" id="PS50943"/>
    </source>
</evidence>
<dbReference type="CDD" id="cd00093">
    <property type="entry name" value="HTH_XRE"/>
    <property type="match status" value="1"/>
</dbReference>
<dbReference type="InterPro" id="IPR011051">
    <property type="entry name" value="RmlC_Cupin_sf"/>
</dbReference>
<dbReference type="RefSeq" id="WP_310768596.1">
    <property type="nucleotide sequence ID" value="NZ_CP134050.1"/>
</dbReference>
<evidence type="ECO:0000313" key="4">
    <source>
        <dbReference type="Proteomes" id="UP001256827"/>
    </source>
</evidence>
<dbReference type="InterPro" id="IPR050807">
    <property type="entry name" value="TransReg_Diox_bact_type"/>
</dbReference>
<dbReference type="PANTHER" id="PTHR46797:SF25">
    <property type="entry name" value="TRANSCRIPTIONAL REGULATOR"/>
    <property type="match status" value="1"/>
</dbReference>